<dbReference type="AlphaFoldDB" id="A0A1B7MMK3"/>
<accession>A0A1B7MMK3</accession>
<dbReference type="EMBL" id="KV448702">
    <property type="protein sequence ID" value="OAX33811.1"/>
    <property type="molecule type" value="Genomic_DNA"/>
</dbReference>
<name>A0A1B7MMK3_9AGAM</name>
<organism evidence="1 2">
    <name type="scientific">Rhizopogon vinicolor AM-OR11-026</name>
    <dbReference type="NCBI Taxonomy" id="1314800"/>
    <lineage>
        <taxon>Eukaryota</taxon>
        <taxon>Fungi</taxon>
        <taxon>Dikarya</taxon>
        <taxon>Basidiomycota</taxon>
        <taxon>Agaricomycotina</taxon>
        <taxon>Agaricomycetes</taxon>
        <taxon>Agaricomycetidae</taxon>
        <taxon>Boletales</taxon>
        <taxon>Suillineae</taxon>
        <taxon>Rhizopogonaceae</taxon>
        <taxon>Rhizopogon</taxon>
    </lineage>
</organism>
<protein>
    <submittedName>
        <fullName evidence="1">Uncharacterized protein</fullName>
    </submittedName>
</protein>
<feature type="non-terminal residue" evidence="1">
    <location>
        <position position="1"/>
    </location>
</feature>
<dbReference type="OrthoDB" id="2678390at2759"/>
<sequence length="162" mass="18005">SISSEEFRGQNVGISAEVALTDDQGGVVAVFEEWTGIHHVALAGKHNEHYITLSEDDAVDLARIAEGQWEDFPVFPQTPPRGNFTRMFRYFHDSMPVGEQEGQLLEEDWQERLAQRVEEESGGKLHVFGSLMSTVLPFPKSSASYITGANNGNVNPASDRRQ</sequence>
<dbReference type="Proteomes" id="UP000092154">
    <property type="component" value="Unassembled WGS sequence"/>
</dbReference>
<evidence type="ECO:0000313" key="1">
    <source>
        <dbReference type="EMBL" id="OAX33811.1"/>
    </source>
</evidence>
<gene>
    <name evidence="1" type="ORF">K503DRAFT_836390</name>
</gene>
<keyword evidence="2" id="KW-1185">Reference proteome</keyword>
<proteinExistence type="predicted"/>
<reference evidence="1 2" key="1">
    <citation type="submission" date="2016-06" db="EMBL/GenBank/DDBJ databases">
        <title>Comparative genomics of the ectomycorrhizal sister species Rhizopogon vinicolor and Rhizopogon vesiculosus (Basidiomycota: Boletales) reveals a divergence of the mating type B locus.</title>
        <authorList>
            <consortium name="DOE Joint Genome Institute"/>
            <person name="Mujic A.B."/>
            <person name="Kuo A."/>
            <person name="Tritt A."/>
            <person name="Lipzen A."/>
            <person name="Chen C."/>
            <person name="Johnson J."/>
            <person name="Sharma A."/>
            <person name="Barry K."/>
            <person name="Grigoriev I.V."/>
            <person name="Spatafora J.W."/>
        </authorList>
    </citation>
    <scope>NUCLEOTIDE SEQUENCE [LARGE SCALE GENOMIC DNA]</scope>
    <source>
        <strain evidence="1 2">AM-OR11-026</strain>
    </source>
</reference>
<evidence type="ECO:0000313" key="2">
    <source>
        <dbReference type="Proteomes" id="UP000092154"/>
    </source>
</evidence>
<dbReference type="InParanoid" id="A0A1B7MMK3"/>